<organism evidence="5 6">
    <name type="scientific">Paenibacillus sepulcri</name>
    <dbReference type="NCBI Taxonomy" id="359917"/>
    <lineage>
        <taxon>Bacteria</taxon>
        <taxon>Bacillati</taxon>
        <taxon>Bacillota</taxon>
        <taxon>Bacilli</taxon>
        <taxon>Bacillales</taxon>
        <taxon>Paenibacillaceae</taxon>
        <taxon>Paenibacillus</taxon>
    </lineage>
</organism>
<dbReference type="InterPro" id="IPR012334">
    <property type="entry name" value="Pectin_lyas_fold"/>
</dbReference>
<keyword evidence="2 4" id="KW-0378">Hydrolase</keyword>
<dbReference type="Gene3D" id="2.160.20.10">
    <property type="entry name" value="Single-stranded right-handed beta-helix, Pectin lyase-like"/>
    <property type="match status" value="1"/>
</dbReference>
<dbReference type="EMBL" id="JAHZIK010000348">
    <property type="protein sequence ID" value="MBW7455352.1"/>
    <property type="molecule type" value="Genomic_DNA"/>
</dbReference>
<reference evidence="5 6" key="1">
    <citation type="submission" date="2021-07" db="EMBL/GenBank/DDBJ databases">
        <title>Paenibacillus radiodurans sp. nov., isolated from the southeastern edge of Tengger Desert.</title>
        <authorList>
            <person name="Zhang G."/>
        </authorList>
    </citation>
    <scope>NUCLEOTIDE SEQUENCE [LARGE SCALE GENOMIC DNA]</scope>
    <source>
        <strain evidence="5 6">CCM 7311</strain>
    </source>
</reference>
<comment type="caution">
    <text evidence="5">The sequence shown here is derived from an EMBL/GenBank/DDBJ whole genome shotgun (WGS) entry which is preliminary data.</text>
</comment>
<dbReference type="RefSeq" id="WP_210038794.1">
    <property type="nucleotide sequence ID" value="NZ_JBHLVU010000011.1"/>
</dbReference>
<protein>
    <submittedName>
        <fullName evidence="5">Glycoside hydrolase family 28 protein</fullName>
    </submittedName>
</protein>
<proteinExistence type="inferred from homology"/>
<dbReference type="InterPro" id="IPR051801">
    <property type="entry name" value="GH28_Enzymes"/>
</dbReference>
<dbReference type="Pfam" id="PF00295">
    <property type="entry name" value="Glyco_hydro_28"/>
    <property type="match status" value="1"/>
</dbReference>
<keyword evidence="3 4" id="KW-0326">Glycosidase</keyword>
<evidence type="ECO:0000256" key="3">
    <source>
        <dbReference type="ARBA" id="ARBA00023295"/>
    </source>
</evidence>
<dbReference type="PANTHER" id="PTHR31339">
    <property type="entry name" value="PECTIN LYASE-RELATED"/>
    <property type="match status" value="1"/>
</dbReference>
<name>A0ABS7C385_9BACL</name>
<evidence type="ECO:0000256" key="1">
    <source>
        <dbReference type="ARBA" id="ARBA00008834"/>
    </source>
</evidence>
<sequence length="453" mass="50029">MRRNEVFLVNDYGAAADGDTLATASIQEAIDAAWGAGGGRIEFAPGSYLTGALFLKSNVQLHLAEGVVLRGAAGEEDYPELWSRVAGIEMNWYSALINICGQENASITGKGTIDGQGNCWWDKYWSMRKVYTEQGLRWVVDYDCKRPRNIQVIDSSRIELKDFTSLRSGFWNVHICYSEHVTVSGLTIRDNQGPSTDGIDIDSSSHVLVENCFIDCNDDNLCIKAGRDADGLRVNRPAEDIVIRNCITGAGAGITLGSETSGGIRNVEIYNIKSVGTSNGLRFKSARNRGGLIENIRVHNLDMIDVRNPFGFLLNWNPSYSYAQIPETWEGEVPVHWQVLAEPVLPEQRGIPEFRNVEIANVTVRNNLLPGSGRPVSYAFEVEAYPEKPISGIRLSNILIESHAAGTISHAKDWTMNDVVIRTLDGVNVRLNHCDSVDLPEVERFAPKALEDS</sequence>
<evidence type="ECO:0000313" key="6">
    <source>
        <dbReference type="Proteomes" id="UP001519887"/>
    </source>
</evidence>
<dbReference type="InterPro" id="IPR000743">
    <property type="entry name" value="Glyco_hydro_28"/>
</dbReference>
<dbReference type="SMART" id="SM00710">
    <property type="entry name" value="PbH1"/>
    <property type="match status" value="7"/>
</dbReference>
<dbReference type="Proteomes" id="UP001519887">
    <property type="component" value="Unassembled WGS sequence"/>
</dbReference>
<evidence type="ECO:0000256" key="4">
    <source>
        <dbReference type="RuleBase" id="RU361169"/>
    </source>
</evidence>
<accession>A0ABS7C385</accession>
<comment type="similarity">
    <text evidence="1 4">Belongs to the glycosyl hydrolase 28 family.</text>
</comment>
<gene>
    <name evidence="5" type="ORF">K0U00_15105</name>
</gene>
<dbReference type="GO" id="GO:0016787">
    <property type="term" value="F:hydrolase activity"/>
    <property type="evidence" value="ECO:0007669"/>
    <property type="project" value="UniProtKB-KW"/>
</dbReference>
<evidence type="ECO:0000313" key="5">
    <source>
        <dbReference type="EMBL" id="MBW7455352.1"/>
    </source>
</evidence>
<evidence type="ECO:0000256" key="2">
    <source>
        <dbReference type="ARBA" id="ARBA00022801"/>
    </source>
</evidence>
<dbReference type="InterPro" id="IPR011050">
    <property type="entry name" value="Pectin_lyase_fold/virulence"/>
</dbReference>
<keyword evidence="6" id="KW-1185">Reference proteome</keyword>
<dbReference type="InterPro" id="IPR006626">
    <property type="entry name" value="PbH1"/>
</dbReference>
<dbReference type="PANTHER" id="PTHR31339:SF9">
    <property type="entry name" value="PLASMIN AND FIBRONECTIN-BINDING PROTEIN A"/>
    <property type="match status" value="1"/>
</dbReference>
<dbReference type="SUPFAM" id="SSF51126">
    <property type="entry name" value="Pectin lyase-like"/>
    <property type="match status" value="1"/>
</dbReference>